<reference evidence="1 2" key="1">
    <citation type="submission" date="2014-06" db="EMBL/GenBank/DDBJ databases">
        <title>Whole Genome Sequences of Three Symbiotic Endozoicomonas Bacteria.</title>
        <authorList>
            <person name="Neave M.J."/>
            <person name="Apprill A."/>
            <person name="Voolstra C.R."/>
        </authorList>
    </citation>
    <scope>NUCLEOTIDE SEQUENCE [LARGE SCALE GENOMIC DNA]</scope>
    <source>
        <strain evidence="1 2">LMG 24815</strain>
    </source>
</reference>
<dbReference type="EMBL" id="JOKG01000002">
    <property type="protein sequence ID" value="KEQ14503.1"/>
    <property type="molecule type" value="Genomic_DNA"/>
</dbReference>
<dbReference type="RefSeq" id="WP_034874405.1">
    <property type="nucleotide sequence ID" value="NZ_JOKG01000002.1"/>
</dbReference>
<sequence length="329" mass="36243">MPLTMDVFNDDAFSVINLTKGINETTYKPGRISSLGLFMEEGISTTAVMIEKRKNGLAIVPAKARGAEGTPVTGDKANAVAFKTTHLPLVAQILADEIIGKRAFGTTDQEMVEAVVNRRLQKMRNAIDVTIEFQRIGAIIGKILDADGSVLLDVYDAFGLTQQSHSLKLGTESTKVRTKVREGIRMSEDALEANVDGYRALCGRIFFDSFCDHKAVADAYQRYNQGEMLRNDPRGGFDFADVRWEEYRGKLNGQKFVADDKAYLVPEGVADMFVTNFAPADYMETVGTDGLPYYAKQEPGRMGKSVELEAQSNPLNLCTMPQGIIELTL</sequence>
<dbReference type="Proteomes" id="UP000028006">
    <property type="component" value="Unassembled WGS sequence"/>
</dbReference>
<protein>
    <submittedName>
        <fullName evidence="1">Elements of external origin</fullName>
    </submittedName>
</protein>
<dbReference type="InterPro" id="IPR005564">
    <property type="entry name" value="Major_capsid_GpE"/>
</dbReference>
<evidence type="ECO:0000313" key="2">
    <source>
        <dbReference type="Proteomes" id="UP000028006"/>
    </source>
</evidence>
<evidence type="ECO:0000313" key="1">
    <source>
        <dbReference type="EMBL" id="KEQ14503.1"/>
    </source>
</evidence>
<organism evidence="1 2">
    <name type="scientific">Endozoicomonas montiporae</name>
    <dbReference type="NCBI Taxonomy" id="1027273"/>
    <lineage>
        <taxon>Bacteria</taxon>
        <taxon>Pseudomonadati</taxon>
        <taxon>Pseudomonadota</taxon>
        <taxon>Gammaproteobacteria</taxon>
        <taxon>Oceanospirillales</taxon>
        <taxon>Endozoicomonadaceae</taxon>
        <taxon>Endozoicomonas</taxon>
    </lineage>
</organism>
<accession>A0A081N7T0</accession>
<name>A0A081N7T0_9GAMM</name>
<dbReference type="Pfam" id="PF03864">
    <property type="entry name" value="Phage_cap_E"/>
    <property type="match status" value="1"/>
</dbReference>
<comment type="caution">
    <text evidence="1">The sequence shown here is derived from an EMBL/GenBank/DDBJ whole genome shotgun (WGS) entry which is preliminary data.</text>
</comment>
<dbReference type="AlphaFoldDB" id="A0A081N7T0"/>
<gene>
    <name evidence="1" type="ORF">GZ77_09130</name>
</gene>
<keyword evidence="2" id="KW-1185">Reference proteome</keyword>
<dbReference type="eggNOG" id="ENOG502Z7JG">
    <property type="taxonomic scope" value="Bacteria"/>
</dbReference>
<proteinExistence type="predicted"/>